<evidence type="ECO:0000313" key="2">
    <source>
        <dbReference type="Ensembl" id="ENSHCOP00000028136.1"/>
    </source>
</evidence>
<dbReference type="AlphaFoldDB" id="A0A3Q2Z865"/>
<dbReference type="SMART" id="SM00597">
    <property type="entry name" value="ZnF_TTF"/>
    <property type="match status" value="1"/>
</dbReference>
<dbReference type="Proteomes" id="UP000264820">
    <property type="component" value="Unplaced"/>
</dbReference>
<dbReference type="InterPro" id="IPR012337">
    <property type="entry name" value="RNaseH-like_sf"/>
</dbReference>
<dbReference type="InterPro" id="IPR006580">
    <property type="entry name" value="Znf_TTF"/>
</dbReference>
<organism evidence="2 3">
    <name type="scientific">Hippocampus comes</name>
    <name type="common">Tiger tail seahorse</name>
    <dbReference type="NCBI Taxonomy" id="109280"/>
    <lineage>
        <taxon>Eukaryota</taxon>
        <taxon>Metazoa</taxon>
        <taxon>Chordata</taxon>
        <taxon>Craniata</taxon>
        <taxon>Vertebrata</taxon>
        <taxon>Euteleostomi</taxon>
        <taxon>Actinopterygii</taxon>
        <taxon>Neopterygii</taxon>
        <taxon>Teleostei</taxon>
        <taxon>Neoteleostei</taxon>
        <taxon>Acanthomorphata</taxon>
        <taxon>Syngnathiaria</taxon>
        <taxon>Syngnathiformes</taxon>
        <taxon>Syngnathoidei</taxon>
        <taxon>Syngnathidae</taxon>
        <taxon>Hippocampus</taxon>
    </lineage>
</organism>
<dbReference type="PANTHER" id="PTHR45749">
    <property type="match status" value="1"/>
</dbReference>
<dbReference type="OMA" id="RWNFQSR"/>
<reference evidence="2" key="2">
    <citation type="submission" date="2025-09" db="UniProtKB">
        <authorList>
            <consortium name="Ensembl"/>
        </authorList>
    </citation>
    <scope>IDENTIFICATION</scope>
</reference>
<dbReference type="PANTHER" id="PTHR45749:SF28">
    <property type="entry name" value="ZINC FINGER MYM-TYPE PROTEIN 1-LIKE-RELATED"/>
    <property type="match status" value="1"/>
</dbReference>
<evidence type="ECO:0000259" key="1">
    <source>
        <dbReference type="SMART" id="SM00597"/>
    </source>
</evidence>
<dbReference type="SUPFAM" id="SSF53098">
    <property type="entry name" value="Ribonuclease H-like"/>
    <property type="match status" value="1"/>
</dbReference>
<accession>A0A3Q2Z865</accession>
<name>A0A3Q2Z865_HIPCM</name>
<evidence type="ECO:0000313" key="3">
    <source>
        <dbReference type="Proteomes" id="UP000264820"/>
    </source>
</evidence>
<dbReference type="Ensembl" id="ENSHCOT00000028617.1">
    <property type="protein sequence ID" value="ENSHCOP00000028136.1"/>
    <property type="gene ID" value="ENSHCOG00000020533.1"/>
</dbReference>
<protein>
    <recommendedName>
        <fullName evidence="1">TTF-type domain-containing protein</fullName>
    </recommendedName>
</protein>
<keyword evidence="3" id="KW-1185">Reference proteome</keyword>
<dbReference type="GeneTree" id="ENSGT00940000157337"/>
<reference evidence="2" key="1">
    <citation type="submission" date="2025-08" db="UniProtKB">
        <authorList>
            <consortium name="Ensembl"/>
        </authorList>
    </citation>
    <scope>IDENTIFICATION</scope>
</reference>
<proteinExistence type="predicted"/>
<feature type="domain" description="TTF-type" evidence="1">
    <location>
        <begin position="43"/>
        <end position="125"/>
    </location>
</feature>
<sequence length="641" mass="72758">MNHVDFLLCVHFSKLQLEEQLEIKRLGPHRPEDFVLLQHGDMVTRTFKKDWFEKKKWLTASTTKSALFCFPCLLFGGLDSVWASIGFKDIKHLSERTAKHESSSSHLRCAMKLGLLGLPPVQKRIGDADRLATEEHNRLTGENRYVLDRLITCVKLCGKCEVDLHGHDGTLNATLFSCIFETMCEGDTRLKRHYNAQPFFHLSLSTIQDELLDCMYEVYREEVDKQLQQTQFVGLQVHEITHVSCNSQMAIVLRYVVNNTLIERFLELIEVTDKTAFGLSDAIQQVLEPLHLAEKLIVQTYDGAAMLSDGEGSVQTLMSLKYPNAVFVHCYSHQLNVTLQQACASRIRELKVFFADLSGFATFFTPPTRAAALMKVSYNDIQRPRWNFQSRTINAVWDSQDAILECLDCIRTQPGWDSVTVSEAYGLSMHLRDPRFLQLLHFFAEVMPEVDVLQNILQNREIDGSVVRCAVENFIANVKEVRERAHVIADHAGDGEPKRRKTNTAEVMKEACDNMIAQVEDRFSNSDYLIAAQLVDCSLFPKFAASFPVAQLSCAIKLWPSALKNKEKLQSELNILYQHNQLYAGKSALSLLQTISETGLQDILSETCILLNIFLATPMASPEPDRNHSAMERINTFARNT</sequence>